<evidence type="ECO:0000256" key="4">
    <source>
        <dbReference type="ARBA" id="ARBA00022801"/>
    </source>
</evidence>
<evidence type="ECO:0000256" key="2">
    <source>
        <dbReference type="ARBA" id="ARBA00022490"/>
    </source>
</evidence>
<organism evidence="7 8">
    <name type="scientific">Terribacillus aidingensis</name>
    <dbReference type="NCBI Taxonomy" id="586416"/>
    <lineage>
        <taxon>Bacteria</taxon>
        <taxon>Bacillati</taxon>
        <taxon>Bacillota</taxon>
        <taxon>Bacilli</taxon>
        <taxon>Bacillales</taxon>
        <taxon>Bacillaceae</taxon>
        <taxon>Terribacillus</taxon>
    </lineage>
</organism>
<gene>
    <name evidence="7" type="ORF">SAMN05421503_2482</name>
</gene>
<evidence type="ECO:0000256" key="3">
    <source>
        <dbReference type="ARBA" id="ARBA00022670"/>
    </source>
</evidence>
<sequence length="260" mass="28497">MSKELKQQLMNMMTKKSDVRFEASADSKEAQLYIYGPISSWSWSGTSAKSMQEKLATTKAETIHVHINSPGGSAFDGVAIGNLLKNHKAKIVIHVDGFAASAASVIAMAGDEIIMPENTMLMIHRASTIEWGNAAAFEKTARDLRKIDTALAASYKKRFIGEDGELEQLLDDETWLTASEAVAFGLADTVSDEIEIPELEDEADIPDEQPEEYENSKEKLLAKYGVAAQTNKNKSKETDPDPAENISVQNVASLFLKLKL</sequence>
<comment type="similarity">
    <text evidence="1 6">Belongs to the peptidase S14 family.</text>
</comment>
<evidence type="ECO:0000313" key="8">
    <source>
        <dbReference type="Proteomes" id="UP000219356"/>
    </source>
</evidence>
<dbReference type="InterPro" id="IPR029045">
    <property type="entry name" value="ClpP/crotonase-like_dom_sf"/>
</dbReference>
<dbReference type="Pfam" id="PF00574">
    <property type="entry name" value="CLP_protease"/>
    <property type="match status" value="1"/>
</dbReference>
<keyword evidence="2" id="KW-0963">Cytoplasm</keyword>
<dbReference type="AlphaFoldDB" id="A0A285NYK1"/>
<dbReference type="PANTHER" id="PTHR10381">
    <property type="entry name" value="ATP-DEPENDENT CLP PROTEASE PROTEOLYTIC SUBUNIT"/>
    <property type="match status" value="1"/>
</dbReference>
<dbReference type="Proteomes" id="UP000219356">
    <property type="component" value="Unassembled WGS sequence"/>
</dbReference>
<dbReference type="InterPro" id="IPR001907">
    <property type="entry name" value="ClpP"/>
</dbReference>
<dbReference type="GO" id="GO:0004252">
    <property type="term" value="F:serine-type endopeptidase activity"/>
    <property type="evidence" value="ECO:0007669"/>
    <property type="project" value="InterPro"/>
</dbReference>
<protein>
    <recommendedName>
        <fullName evidence="6">ATP-dependent Clp protease proteolytic subunit</fullName>
    </recommendedName>
</protein>
<dbReference type="GO" id="GO:0051117">
    <property type="term" value="F:ATPase binding"/>
    <property type="evidence" value="ECO:0007669"/>
    <property type="project" value="TreeGrafter"/>
</dbReference>
<evidence type="ECO:0000256" key="5">
    <source>
        <dbReference type="ARBA" id="ARBA00022825"/>
    </source>
</evidence>
<keyword evidence="4" id="KW-0378">Hydrolase</keyword>
<keyword evidence="3 7" id="KW-0645">Protease</keyword>
<dbReference type="GO" id="GO:0004176">
    <property type="term" value="F:ATP-dependent peptidase activity"/>
    <property type="evidence" value="ECO:0007669"/>
    <property type="project" value="InterPro"/>
</dbReference>
<keyword evidence="8" id="KW-1185">Reference proteome</keyword>
<dbReference type="InterPro" id="IPR023562">
    <property type="entry name" value="ClpP/TepA"/>
</dbReference>
<evidence type="ECO:0000256" key="6">
    <source>
        <dbReference type="RuleBase" id="RU003567"/>
    </source>
</evidence>
<dbReference type="RefSeq" id="WP_097042560.1">
    <property type="nucleotide sequence ID" value="NZ_OBEK01000003.1"/>
</dbReference>
<proteinExistence type="inferred from homology"/>
<keyword evidence="5" id="KW-0720">Serine protease</keyword>
<evidence type="ECO:0000313" key="7">
    <source>
        <dbReference type="EMBL" id="SNZ14560.1"/>
    </source>
</evidence>
<dbReference type="EMBL" id="OBEK01000003">
    <property type="protein sequence ID" value="SNZ14560.1"/>
    <property type="molecule type" value="Genomic_DNA"/>
</dbReference>
<dbReference type="CDD" id="cd07016">
    <property type="entry name" value="S14_ClpP_1"/>
    <property type="match status" value="1"/>
</dbReference>
<dbReference type="OrthoDB" id="9806592at2"/>
<dbReference type="SUPFAM" id="SSF52096">
    <property type="entry name" value="ClpP/crotonase"/>
    <property type="match status" value="1"/>
</dbReference>
<evidence type="ECO:0000256" key="1">
    <source>
        <dbReference type="ARBA" id="ARBA00007039"/>
    </source>
</evidence>
<name>A0A285NYK1_9BACI</name>
<reference evidence="8" key="1">
    <citation type="submission" date="2017-09" db="EMBL/GenBank/DDBJ databases">
        <authorList>
            <person name="Varghese N."/>
            <person name="Submissions S."/>
        </authorList>
    </citation>
    <scope>NUCLEOTIDE SEQUENCE [LARGE SCALE GENOMIC DNA]</scope>
    <source>
        <strain evidence="8">CGMCC 1.8913</strain>
    </source>
</reference>
<dbReference type="GO" id="GO:0009368">
    <property type="term" value="C:endopeptidase Clp complex"/>
    <property type="evidence" value="ECO:0007669"/>
    <property type="project" value="TreeGrafter"/>
</dbReference>
<dbReference type="NCBIfam" id="NF045542">
    <property type="entry name" value="Clp_rel_HeadMat"/>
    <property type="match status" value="1"/>
</dbReference>
<accession>A0A285NYK1</accession>
<dbReference type="PANTHER" id="PTHR10381:SF70">
    <property type="entry name" value="ATP-DEPENDENT CLP PROTEASE PROTEOLYTIC SUBUNIT"/>
    <property type="match status" value="1"/>
</dbReference>
<dbReference type="GO" id="GO:0006515">
    <property type="term" value="P:protein quality control for misfolded or incompletely synthesized proteins"/>
    <property type="evidence" value="ECO:0007669"/>
    <property type="project" value="TreeGrafter"/>
</dbReference>
<dbReference type="PRINTS" id="PR00127">
    <property type="entry name" value="CLPPROTEASEP"/>
</dbReference>
<dbReference type="Gene3D" id="3.90.226.10">
    <property type="entry name" value="2-enoyl-CoA Hydratase, Chain A, domain 1"/>
    <property type="match status" value="1"/>
</dbReference>